<dbReference type="STRING" id="7739.C3ZC53"/>
<sequence>MSSYQTTYDEPLGIVPHQVYIYASQIYHRLYHKRPSDQESIRYGNVKGGLEINHVEDEATRRQTFKLAYAALKYQDLLEDVIIESGFQSSNPLPQESMCLTVVAFYVLLNNKFYLPRRHRRGPVIEEESMCLTVVAFYVILNKKFYLPIEAAPQAPVTEEVQEVQDALQSAKTGLNATLARLRIRDRILTLDSLLPDNIRNRDNYARTEVVTGLEEDGFKAPDPDDEAFEGRVYKKLLHFSDTLVFPGENKERLRDHPLVQNGSLILQDRSVAMPAYTIKSLLSLNSGCDVMCTHAGSGHLAAHVWTLLDREEFQLPVYGWVNTVKSCFEEVVTGLEEDGFKAPDPDDEAFEGRVYKKLLHFSDTLVFPGENKERLRDHPLVQNGSLILQDRSVAMPAYTIKSLLSLNSGCDVMCTHAGSGHLAAHVWALLDREEFQVYALGARTPEQASTLRGTISQMGMQYVKVLQENFMDIRPDDPRMHNLQEENEEALAKAQEQMNPVINKTPGLLPFKVRASPLPIAKTSQDPTQ</sequence>
<feature type="domain" description="NOL1/NOP2/NSUN 5/7 ferredoxin-like" evidence="1">
    <location>
        <begin position="317"/>
        <end position="390"/>
    </location>
</feature>
<reference evidence="2" key="1">
    <citation type="journal article" date="2008" name="Nature">
        <title>The amphioxus genome and the evolution of the chordate karyotype.</title>
        <authorList>
            <consortium name="US DOE Joint Genome Institute (JGI-PGF)"/>
            <person name="Putnam N.H."/>
            <person name="Butts T."/>
            <person name="Ferrier D.E.K."/>
            <person name="Furlong R.F."/>
            <person name="Hellsten U."/>
            <person name="Kawashima T."/>
            <person name="Robinson-Rechavi M."/>
            <person name="Shoguchi E."/>
            <person name="Terry A."/>
            <person name="Yu J.-K."/>
            <person name="Benito-Gutierrez E.L."/>
            <person name="Dubchak I."/>
            <person name="Garcia-Fernandez J."/>
            <person name="Gibson-Brown J.J."/>
            <person name="Grigoriev I.V."/>
            <person name="Horton A.C."/>
            <person name="de Jong P.J."/>
            <person name="Jurka J."/>
            <person name="Kapitonov V.V."/>
            <person name="Kohara Y."/>
            <person name="Kuroki Y."/>
            <person name="Lindquist E."/>
            <person name="Lucas S."/>
            <person name="Osoegawa K."/>
            <person name="Pennacchio L.A."/>
            <person name="Salamov A.A."/>
            <person name="Satou Y."/>
            <person name="Sauka-Spengler T."/>
            <person name="Schmutz J."/>
            <person name="Shin-I T."/>
            <person name="Toyoda A."/>
            <person name="Bronner-Fraser M."/>
            <person name="Fujiyama A."/>
            <person name="Holland L.Z."/>
            <person name="Holland P.W.H."/>
            <person name="Satoh N."/>
            <person name="Rokhsar D.S."/>
        </authorList>
    </citation>
    <scope>NUCLEOTIDE SEQUENCE [LARGE SCALE GENOMIC DNA]</scope>
    <source>
        <strain evidence="2">S238N-H82</strain>
        <tissue evidence="2">Testes</tissue>
    </source>
</reference>
<name>C3ZC53_BRAFL</name>
<protein>
    <recommendedName>
        <fullName evidence="1">NOL1/NOP2/NSUN 5/7 ferredoxin-like domain-containing protein</fullName>
    </recommendedName>
</protein>
<gene>
    <name evidence="2" type="ORF">BRAFLDRAFT_75726</name>
</gene>
<accession>C3ZC53</accession>
<dbReference type="EMBL" id="GG666606">
    <property type="protein sequence ID" value="EEN49825.1"/>
    <property type="molecule type" value="Genomic_DNA"/>
</dbReference>
<dbReference type="eggNOG" id="KOG2360">
    <property type="taxonomic scope" value="Eukaryota"/>
</dbReference>
<dbReference type="Gene3D" id="3.30.70.1170">
    <property type="entry name" value="Sun protein, domain 3"/>
    <property type="match status" value="1"/>
</dbReference>
<dbReference type="InterPro" id="IPR042620">
    <property type="entry name" value="NSUN7"/>
</dbReference>
<dbReference type="InterPro" id="IPR029063">
    <property type="entry name" value="SAM-dependent_MTases_sf"/>
</dbReference>
<evidence type="ECO:0000313" key="2">
    <source>
        <dbReference type="EMBL" id="EEN49825.1"/>
    </source>
</evidence>
<dbReference type="InParanoid" id="C3ZC53"/>
<dbReference type="Pfam" id="PF21148">
    <property type="entry name" value="NSUN5_fdxn-like"/>
    <property type="match status" value="1"/>
</dbReference>
<dbReference type="PANTHER" id="PTHR14663:SF2">
    <property type="entry name" value="METHYLTRANSFERASE NSUN7-RELATED"/>
    <property type="match status" value="1"/>
</dbReference>
<dbReference type="InterPro" id="IPR049561">
    <property type="entry name" value="NSUN5_7_fdxn-like"/>
</dbReference>
<evidence type="ECO:0000259" key="1">
    <source>
        <dbReference type="Pfam" id="PF21148"/>
    </source>
</evidence>
<organism>
    <name type="scientific">Branchiostoma floridae</name>
    <name type="common">Florida lancelet</name>
    <name type="synonym">Amphioxus</name>
    <dbReference type="NCBI Taxonomy" id="7739"/>
    <lineage>
        <taxon>Eukaryota</taxon>
        <taxon>Metazoa</taxon>
        <taxon>Chordata</taxon>
        <taxon>Cephalochordata</taxon>
        <taxon>Leptocardii</taxon>
        <taxon>Amphioxiformes</taxon>
        <taxon>Branchiostomatidae</taxon>
        <taxon>Branchiostoma</taxon>
    </lineage>
</organism>
<dbReference type="AlphaFoldDB" id="C3ZC53"/>
<dbReference type="SUPFAM" id="SSF53335">
    <property type="entry name" value="S-adenosyl-L-methionine-dependent methyltransferases"/>
    <property type="match status" value="1"/>
</dbReference>
<proteinExistence type="predicted"/>
<dbReference type="PANTHER" id="PTHR14663">
    <property type="entry name" value="METHYLTRANSFERASE NSUN7-RELATED"/>
    <property type="match status" value="1"/>
</dbReference>